<proteinExistence type="predicted"/>
<dbReference type="EMBL" id="BAAAUV010000001">
    <property type="protein sequence ID" value="GAA3194108.1"/>
    <property type="molecule type" value="Genomic_DNA"/>
</dbReference>
<dbReference type="PROSITE" id="PS50977">
    <property type="entry name" value="HTH_TETR_2"/>
    <property type="match status" value="1"/>
</dbReference>
<evidence type="ECO:0000313" key="7">
    <source>
        <dbReference type="Proteomes" id="UP001501237"/>
    </source>
</evidence>
<dbReference type="InterPro" id="IPR023772">
    <property type="entry name" value="DNA-bd_HTH_TetR-type_CS"/>
</dbReference>
<organism evidence="6 7">
    <name type="scientific">Actinocorallia longicatena</name>
    <dbReference type="NCBI Taxonomy" id="111803"/>
    <lineage>
        <taxon>Bacteria</taxon>
        <taxon>Bacillati</taxon>
        <taxon>Actinomycetota</taxon>
        <taxon>Actinomycetes</taxon>
        <taxon>Streptosporangiales</taxon>
        <taxon>Thermomonosporaceae</taxon>
        <taxon>Actinocorallia</taxon>
    </lineage>
</organism>
<dbReference type="Pfam" id="PF00440">
    <property type="entry name" value="TetR_N"/>
    <property type="match status" value="1"/>
</dbReference>
<feature type="DNA-binding region" description="H-T-H motif" evidence="4">
    <location>
        <begin position="51"/>
        <end position="70"/>
    </location>
</feature>
<dbReference type="Gene3D" id="1.10.10.60">
    <property type="entry name" value="Homeodomain-like"/>
    <property type="match status" value="1"/>
</dbReference>
<evidence type="ECO:0000259" key="5">
    <source>
        <dbReference type="PROSITE" id="PS50977"/>
    </source>
</evidence>
<dbReference type="InterPro" id="IPR050109">
    <property type="entry name" value="HTH-type_TetR-like_transc_reg"/>
</dbReference>
<keyword evidence="3" id="KW-0804">Transcription</keyword>
<evidence type="ECO:0000256" key="1">
    <source>
        <dbReference type="ARBA" id="ARBA00023015"/>
    </source>
</evidence>
<evidence type="ECO:0000256" key="4">
    <source>
        <dbReference type="PROSITE-ProRule" id="PRU00335"/>
    </source>
</evidence>
<name>A0ABP6PWL7_9ACTN</name>
<dbReference type="Proteomes" id="UP001501237">
    <property type="component" value="Unassembled WGS sequence"/>
</dbReference>
<evidence type="ECO:0000256" key="2">
    <source>
        <dbReference type="ARBA" id="ARBA00023125"/>
    </source>
</evidence>
<accession>A0ABP6PWL7</accession>
<evidence type="ECO:0000256" key="3">
    <source>
        <dbReference type="ARBA" id="ARBA00023163"/>
    </source>
</evidence>
<dbReference type="PANTHER" id="PTHR30055">
    <property type="entry name" value="HTH-TYPE TRANSCRIPTIONAL REGULATOR RUTR"/>
    <property type="match status" value="1"/>
</dbReference>
<evidence type="ECO:0000313" key="6">
    <source>
        <dbReference type="EMBL" id="GAA3194108.1"/>
    </source>
</evidence>
<dbReference type="Gene3D" id="1.10.357.10">
    <property type="entry name" value="Tetracycline Repressor, domain 2"/>
    <property type="match status" value="1"/>
</dbReference>
<feature type="domain" description="HTH tetR-type" evidence="5">
    <location>
        <begin position="28"/>
        <end position="88"/>
    </location>
</feature>
<keyword evidence="7" id="KW-1185">Reference proteome</keyword>
<gene>
    <name evidence="6" type="ORF">GCM10010468_03750</name>
</gene>
<sequence>MGKYSSPARSLILWGMTMTAGLRERKKAATRQALNEAAVRLAIEHGLDNVTVEAIAEAANVSRRTFSNYFADKEEAVLYTDEVRRRRLHELVAARPPAEPAWAALCGAAGQLIAENDEDPDHSAQIRLLRRHPSLLGRMAAGSVESERVLAGLVVDRIPASERPPAEDGRPPLDPDLDARLRARTLAAALESALRIATLQWLDDPGLSLPRTLHHLLAAAADPWH</sequence>
<keyword evidence="2 4" id="KW-0238">DNA-binding</keyword>
<comment type="caution">
    <text evidence="6">The sequence shown here is derived from an EMBL/GenBank/DDBJ whole genome shotgun (WGS) entry which is preliminary data.</text>
</comment>
<dbReference type="SUPFAM" id="SSF46689">
    <property type="entry name" value="Homeodomain-like"/>
    <property type="match status" value="1"/>
</dbReference>
<dbReference type="PANTHER" id="PTHR30055:SF238">
    <property type="entry name" value="MYCOFACTOCIN BIOSYNTHESIS TRANSCRIPTIONAL REGULATOR MFTR-RELATED"/>
    <property type="match status" value="1"/>
</dbReference>
<dbReference type="InterPro" id="IPR001647">
    <property type="entry name" value="HTH_TetR"/>
</dbReference>
<dbReference type="InterPro" id="IPR009057">
    <property type="entry name" value="Homeodomain-like_sf"/>
</dbReference>
<reference evidence="7" key="1">
    <citation type="journal article" date="2019" name="Int. J. Syst. Evol. Microbiol.">
        <title>The Global Catalogue of Microorganisms (GCM) 10K type strain sequencing project: providing services to taxonomists for standard genome sequencing and annotation.</title>
        <authorList>
            <consortium name="The Broad Institute Genomics Platform"/>
            <consortium name="The Broad Institute Genome Sequencing Center for Infectious Disease"/>
            <person name="Wu L."/>
            <person name="Ma J."/>
        </authorList>
    </citation>
    <scope>NUCLEOTIDE SEQUENCE [LARGE SCALE GENOMIC DNA]</scope>
    <source>
        <strain evidence="7">JCM 9377</strain>
    </source>
</reference>
<dbReference type="PROSITE" id="PS01081">
    <property type="entry name" value="HTH_TETR_1"/>
    <property type="match status" value="1"/>
</dbReference>
<keyword evidence="1" id="KW-0805">Transcription regulation</keyword>
<protein>
    <submittedName>
        <fullName evidence="6">TetR family transcriptional regulator</fullName>
    </submittedName>
</protein>